<proteinExistence type="inferred from homology"/>
<accession>A0LAC9</accession>
<feature type="modified residue" description="N6-(pyridoxal phosphate)lysine" evidence="4">
    <location>
        <position position="184"/>
    </location>
</feature>
<dbReference type="GO" id="GO:0030170">
    <property type="term" value="F:pyridoxal phosphate binding"/>
    <property type="evidence" value="ECO:0007669"/>
    <property type="project" value="TreeGrafter"/>
</dbReference>
<dbReference type="PIRSF" id="PIRSF000390">
    <property type="entry name" value="PLP_StrS"/>
    <property type="match status" value="1"/>
</dbReference>
<dbReference type="Gene3D" id="3.40.640.10">
    <property type="entry name" value="Type I PLP-dependent aspartate aminotransferase-like (Major domain)"/>
    <property type="match status" value="1"/>
</dbReference>
<evidence type="ECO:0000256" key="2">
    <source>
        <dbReference type="ARBA" id="ARBA00037999"/>
    </source>
</evidence>
<dbReference type="eggNOG" id="COG0399">
    <property type="taxonomic scope" value="Bacteria"/>
</dbReference>
<organism evidence="6 7">
    <name type="scientific">Magnetococcus marinus (strain ATCC BAA-1437 / JCM 17883 / MC-1)</name>
    <dbReference type="NCBI Taxonomy" id="156889"/>
    <lineage>
        <taxon>Bacteria</taxon>
        <taxon>Pseudomonadati</taxon>
        <taxon>Pseudomonadota</taxon>
        <taxon>Magnetococcia</taxon>
        <taxon>Magnetococcales</taxon>
        <taxon>Magnetococcaceae</taxon>
        <taxon>Magnetococcus</taxon>
    </lineage>
</organism>
<dbReference type="HOGENOM" id="CLU_033332_7_2_5"/>
<dbReference type="CDD" id="cd00616">
    <property type="entry name" value="AHBA_syn"/>
    <property type="match status" value="1"/>
</dbReference>
<name>A0LAC9_MAGMM</name>
<dbReference type="Pfam" id="PF01041">
    <property type="entry name" value="DegT_DnrJ_EryC1"/>
    <property type="match status" value="1"/>
</dbReference>
<evidence type="ECO:0000256" key="3">
    <source>
        <dbReference type="PIRSR" id="PIRSR000390-1"/>
    </source>
</evidence>
<gene>
    <name evidence="6" type="ordered locus">Mmc1_2422</name>
</gene>
<dbReference type="Gene3D" id="3.90.1150.10">
    <property type="entry name" value="Aspartate Aminotransferase, domain 1"/>
    <property type="match status" value="1"/>
</dbReference>
<dbReference type="EMBL" id="CP000471">
    <property type="protein sequence ID" value="ABK44922.1"/>
    <property type="molecule type" value="Genomic_DNA"/>
</dbReference>
<dbReference type="GO" id="GO:0008483">
    <property type="term" value="F:transaminase activity"/>
    <property type="evidence" value="ECO:0007669"/>
    <property type="project" value="UniProtKB-KW"/>
</dbReference>
<evidence type="ECO:0000256" key="5">
    <source>
        <dbReference type="RuleBase" id="RU004508"/>
    </source>
</evidence>
<reference evidence="6 7" key="2">
    <citation type="journal article" date="2012" name="Int. J. Syst. Evol. Microbiol.">
        <title>Magnetococcus marinus gen. nov., sp. nov., a marine, magnetotactic bacterium that represents a novel lineage (Magnetococcaceae fam. nov.; Magnetococcales ord. nov.) at the base of the Alphaproteobacteria.</title>
        <authorList>
            <person name="Bazylinski D.A."/>
            <person name="Williams T.J."/>
            <person name="Lefevre C.T."/>
            <person name="Berg R.J."/>
            <person name="Zhang C.L."/>
            <person name="Bowser S.S."/>
            <person name="Dean A.J."/>
            <person name="Beveridge T.J."/>
        </authorList>
    </citation>
    <scope>NUCLEOTIDE SEQUENCE [LARGE SCALE GENOMIC DNA]</scope>
    <source>
        <strain evidence="7">ATCC BAA-1437 / JCM 17883 / MC-1</strain>
    </source>
</reference>
<feature type="active site" description="Proton acceptor" evidence="3">
    <location>
        <position position="184"/>
    </location>
</feature>
<dbReference type="Proteomes" id="UP000002586">
    <property type="component" value="Chromosome"/>
</dbReference>
<reference evidence="7" key="1">
    <citation type="journal article" date="2009" name="Appl. Environ. Microbiol.">
        <title>Complete genome sequence of the chemolithoautotrophic marine magnetotactic coccus strain MC-1.</title>
        <authorList>
            <person name="Schubbe S."/>
            <person name="Williams T.J."/>
            <person name="Xie G."/>
            <person name="Kiss H.E."/>
            <person name="Brettin T.S."/>
            <person name="Martinez D."/>
            <person name="Ross C.A."/>
            <person name="Schuler D."/>
            <person name="Cox B.L."/>
            <person name="Nealson K.H."/>
            <person name="Bazylinski D.A."/>
        </authorList>
    </citation>
    <scope>NUCLEOTIDE SEQUENCE [LARGE SCALE GENOMIC DNA]</scope>
    <source>
        <strain evidence="7">ATCC BAA-1437 / JCM 17883 / MC-1</strain>
    </source>
</reference>
<dbReference type="KEGG" id="mgm:Mmc1_2422"/>
<evidence type="ECO:0000256" key="4">
    <source>
        <dbReference type="PIRSR" id="PIRSR000390-2"/>
    </source>
</evidence>
<dbReference type="PANTHER" id="PTHR30244:SF36">
    <property type="entry name" value="3-OXO-GLUCOSE-6-PHOSPHATE:GLUTAMATE AMINOTRANSFERASE"/>
    <property type="match status" value="1"/>
</dbReference>
<sequence length="374" mass="41164">MQFVDLLAQHRSIQVSLDAAIAHVVEHSSFIRGPHVEAFEQGFAQMMGAKHCISCGNGTDALYIAMRALGLEAGDEVITTAHSWIATSETITQAGGQVVFCDTEPNCFCLDPLQIESKITPRTRGIIAVHLYGQPADMSAIMALAKAYDLWVIEDAAQAHLAAMDGQLVGRFGDVATFSFYPGKNLGAMGDAGCLVTDRQDVADFARLFARHGGKNNHQIEGINSRMDGLQAAVLNVKMPHLEGWTRAREALAQRYDSMLAELPQVITPTVRSGCRHVYHLYVIRVPQRDALQAYLAELYIPTVINYPQALPFYPAYARLGHKPVDFPVAFQHAQEILSLPMHPFLSQQDQERVVEGIRAFYAQPVSIAFEEGS</sequence>
<comment type="similarity">
    <text evidence="2 5">Belongs to the DegT/DnrJ/EryC1 family.</text>
</comment>
<keyword evidence="6" id="KW-0032">Aminotransferase</keyword>
<dbReference type="PANTHER" id="PTHR30244">
    <property type="entry name" value="TRANSAMINASE"/>
    <property type="match status" value="1"/>
</dbReference>
<dbReference type="InterPro" id="IPR000653">
    <property type="entry name" value="DegT/StrS_aminotransferase"/>
</dbReference>
<evidence type="ECO:0000313" key="7">
    <source>
        <dbReference type="Proteomes" id="UP000002586"/>
    </source>
</evidence>
<dbReference type="OrthoDB" id="9768668at2"/>
<protein>
    <submittedName>
        <fullName evidence="6">DegT/DnrJ/EryC1/StrS aminotransferase</fullName>
    </submittedName>
</protein>
<dbReference type="InterPro" id="IPR015421">
    <property type="entry name" value="PyrdxlP-dep_Trfase_major"/>
</dbReference>
<keyword evidence="1 4" id="KW-0663">Pyridoxal phosphate</keyword>
<dbReference type="InterPro" id="IPR015422">
    <property type="entry name" value="PyrdxlP-dep_Trfase_small"/>
</dbReference>
<dbReference type="SUPFAM" id="SSF53383">
    <property type="entry name" value="PLP-dependent transferases"/>
    <property type="match status" value="1"/>
</dbReference>
<dbReference type="STRING" id="156889.Mmc1_2422"/>
<dbReference type="RefSeq" id="WP_011714042.1">
    <property type="nucleotide sequence ID" value="NC_008576.1"/>
</dbReference>
<dbReference type="InterPro" id="IPR015424">
    <property type="entry name" value="PyrdxlP-dep_Trfase"/>
</dbReference>
<keyword evidence="7" id="KW-1185">Reference proteome</keyword>
<dbReference type="AlphaFoldDB" id="A0LAC9"/>
<dbReference type="GO" id="GO:0000271">
    <property type="term" value="P:polysaccharide biosynthetic process"/>
    <property type="evidence" value="ECO:0007669"/>
    <property type="project" value="TreeGrafter"/>
</dbReference>
<keyword evidence="6" id="KW-0808">Transferase</keyword>
<evidence type="ECO:0000313" key="6">
    <source>
        <dbReference type="EMBL" id="ABK44922.1"/>
    </source>
</evidence>
<evidence type="ECO:0000256" key="1">
    <source>
        <dbReference type="ARBA" id="ARBA00022898"/>
    </source>
</evidence>